<sequence>PVDPARVQANFDTLAARVRAALESQGLDFTSVVLRREVDARYGPQLAEVLTPVPDGLFDEASVAAIGDAFETEYVRRFGPGTGYREAGIHLVTYRVHGVGTLPVEPVLPELPKPAGSAEDARKGRRRVFLDLTRGWEDTDVYDYLALGPGHVITGPAIVEVPTTTVAVPAGAEGRIDRFGNLAIHLP</sequence>
<dbReference type="PANTHER" id="PTHR11365">
    <property type="entry name" value="5-OXOPROLINASE RELATED"/>
    <property type="match status" value="1"/>
</dbReference>
<comment type="caution">
    <text evidence="2">The sequence shown here is derived from an EMBL/GenBank/DDBJ whole genome shotgun (WGS) entry which is preliminary data.</text>
</comment>
<protein>
    <submittedName>
        <fullName evidence="2">Hydantoinase</fullName>
    </submittedName>
</protein>
<proteinExistence type="predicted"/>
<dbReference type="AlphaFoldDB" id="A0A2W2FZ78"/>
<dbReference type="InterPro" id="IPR049517">
    <property type="entry name" value="ACX-like_C"/>
</dbReference>
<feature type="non-terminal residue" evidence="2">
    <location>
        <position position="1"/>
    </location>
</feature>
<name>A0A2W2FZ78_9ACTN</name>
<feature type="domain" description="Acetophenone carboxylase-like C-terminal" evidence="1">
    <location>
        <begin position="6"/>
        <end position="179"/>
    </location>
</feature>
<dbReference type="InterPro" id="IPR045079">
    <property type="entry name" value="Oxoprolinase-like"/>
</dbReference>
<evidence type="ECO:0000259" key="1">
    <source>
        <dbReference type="Pfam" id="PF19278"/>
    </source>
</evidence>
<dbReference type="GO" id="GO:0005829">
    <property type="term" value="C:cytosol"/>
    <property type="evidence" value="ECO:0007669"/>
    <property type="project" value="TreeGrafter"/>
</dbReference>
<evidence type="ECO:0000313" key="2">
    <source>
        <dbReference type="EMBL" id="PZG41061.1"/>
    </source>
</evidence>
<accession>A0A2W2FZ78</accession>
<dbReference type="Pfam" id="PF19278">
    <property type="entry name" value="Hydant_A_C"/>
    <property type="match status" value="1"/>
</dbReference>
<reference evidence="2 3" key="1">
    <citation type="submission" date="2018-01" db="EMBL/GenBank/DDBJ databases">
        <title>Draft genome sequence of Sphaerisporangium sp. 7K107.</title>
        <authorList>
            <person name="Sahin N."/>
            <person name="Saygin H."/>
            <person name="Ay H."/>
        </authorList>
    </citation>
    <scope>NUCLEOTIDE SEQUENCE [LARGE SCALE GENOMIC DNA]</scope>
    <source>
        <strain evidence="2 3">7K107</strain>
    </source>
</reference>
<dbReference type="PANTHER" id="PTHR11365:SF23">
    <property type="entry name" value="HYPOTHETICAL 5-OXOPROLINASE (EUROFUNG)-RELATED"/>
    <property type="match status" value="1"/>
</dbReference>
<dbReference type="GO" id="GO:0006749">
    <property type="term" value="P:glutathione metabolic process"/>
    <property type="evidence" value="ECO:0007669"/>
    <property type="project" value="TreeGrafter"/>
</dbReference>
<organism evidence="2 3">
    <name type="scientific">Spongiactinospora gelatinilytica</name>
    <dbReference type="NCBI Taxonomy" id="2666298"/>
    <lineage>
        <taxon>Bacteria</taxon>
        <taxon>Bacillati</taxon>
        <taxon>Actinomycetota</taxon>
        <taxon>Actinomycetes</taxon>
        <taxon>Streptosporangiales</taxon>
        <taxon>Streptosporangiaceae</taxon>
        <taxon>Spongiactinospora</taxon>
    </lineage>
</organism>
<dbReference type="Proteomes" id="UP000248544">
    <property type="component" value="Unassembled WGS sequence"/>
</dbReference>
<gene>
    <name evidence="2" type="ORF">C1I98_21980</name>
</gene>
<dbReference type="GO" id="GO:0017168">
    <property type="term" value="F:5-oxoprolinase (ATP-hydrolyzing) activity"/>
    <property type="evidence" value="ECO:0007669"/>
    <property type="project" value="TreeGrafter"/>
</dbReference>
<keyword evidence="3" id="KW-1185">Reference proteome</keyword>
<evidence type="ECO:0000313" key="3">
    <source>
        <dbReference type="Proteomes" id="UP000248544"/>
    </source>
</evidence>
<dbReference type="EMBL" id="POUA01000182">
    <property type="protein sequence ID" value="PZG41061.1"/>
    <property type="molecule type" value="Genomic_DNA"/>
</dbReference>